<accession>A0A9K3M062</accession>
<feature type="compositionally biased region" description="Basic and acidic residues" evidence="1">
    <location>
        <begin position="51"/>
        <end position="60"/>
    </location>
</feature>
<organism evidence="2 3">
    <name type="scientific">Nitzschia inconspicua</name>
    <dbReference type="NCBI Taxonomy" id="303405"/>
    <lineage>
        <taxon>Eukaryota</taxon>
        <taxon>Sar</taxon>
        <taxon>Stramenopiles</taxon>
        <taxon>Ochrophyta</taxon>
        <taxon>Bacillariophyta</taxon>
        <taxon>Bacillariophyceae</taxon>
        <taxon>Bacillariophycidae</taxon>
        <taxon>Bacillariales</taxon>
        <taxon>Bacillariaceae</taxon>
        <taxon>Nitzschia</taxon>
    </lineage>
</organism>
<proteinExistence type="predicted"/>
<dbReference type="EMBL" id="JAGRRH010000005">
    <property type="protein sequence ID" value="KAG7369841.1"/>
    <property type="molecule type" value="Genomic_DNA"/>
</dbReference>
<feature type="compositionally biased region" description="Basic and acidic residues" evidence="1">
    <location>
        <begin position="79"/>
        <end position="89"/>
    </location>
</feature>
<keyword evidence="3" id="KW-1185">Reference proteome</keyword>
<evidence type="ECO:0000256" key="1">
    <source>
        <dbReference type="SAM" id="MobiDB-lite"/>
    </source>
</evidence>
<comment type="caution">
    <text evidence="2">The sequence shown here is derived from an EMBL/GenBank/DDBJ whole genome shotgun (WGS) entry which is preliminary data.</text>
</comment>
<name>A0A9K3M062_9STRA</name>
<feature type="region of interest" description="Disordered" evidence="1">
    <location>
        <begin position="51"/>
        <end position="162"/>
    </location>
</feature>
<dbReference type="Proteomes" id="UP000693970">
    <property type="component" value="Unassembled WGS sequence"/>
</dbReference>
<protein>
    <recommendedName>
        <fullName evidence="4">Microtubule-associated protein Jupiter</fullName>
    </recommendedName>
</protein>
<dbReference type="AlphaFoldDB" id="A0A9K3M062"/>
<evidence type="ECO:0000313" key="2">
    <source>
        <dbReference type="EMBL" id="KAG7369841.1"/>
    </source>
</evidence>
<feature type="compositionally biased region" description="Low complexity" evidence="1">
    <location>
        <begin position="106"/>
        <end position="139"/>
    </location>
</feature>
<dbReference type="OrthoDB" id="48513at2759"/>
<evidence type="ECO:0000313" key="3">
    <source>
        <dbReference type="Proteomes" id="UP000693970"/>
    </source>
</evidence>
<sequence length="162" mass="17591">MSYSANNNQNFFVQSGRTTSRVLHTPGGECSISLGGYTPAELERMRQLREKRNGIKKVEDTGSSMVTVKENSTNAKIDVVSKEETKPSDVDGNPSQKEQKKDEEAVVTTEATTTQPQPTASKKGVSSNAFASSSTTNSFNVLTDRPTSRVTNPPGGKDNLWF</sequence>
<reference evidence="2" key="1">
    <citation type="journal article" date="2021" name="Sci. Rep.">
        <title>Diploid genomic architecture of Nitzschia inconspicua, an elite biomass production diatom.</title>
        <authorList>
            <person name="Oliver A."/>
            <person name="Podell S."/>
            <person name="Pinowska A."/>
            <person name="Traller J.C."/>
            <person name="Smith S.R."/>
            <person name="McClure R."/>
            <person name="Beliaev A."/>
            <person name="Bohutskyi P."/>
            <person name="Hill E.A."/>
            <person name="Rabines A."/>
            <person name="Zheng H."/>
            <person name="Allen L.Z."/>
            <person name="Kuo A."/>
            <person name="Grigoriev I.V."/>
            <person name="Allen A.E."/>
            <person name="Hazlebeck D."/>
            <person name="Allen E.E."/>
        </authorList>
    </citation>
    <scope>NUCLEOTIDE SEQUENCE</scope>
    <source>
        <strain evidence="2">Hildebrandi</strain>
    </source>
</reference>
<reference evidence="2" key="2">
    <citation type="submission" date="2021-04" db="EMBL/GenBank/DDBJ databases">
        <authorList>
            <person name="Podell S."/>
        </authorList>
    </citation>
    <scope>NUCLEOTIDE SEQUENCE</scope>
    <source>
        <strain evidence="2">Hildebrandi</strain>
    </source>
</reference>
<feature type="compositionally biased region" description="Polar residues" evidence="1">
    <location>
        <begin position="61"/>
        <end position="75"/>
    </location>
</feature>
<gene>
    <name evidence="2" type="ORF">IV203_027587</name>
</gene>
<evidence type="ECO:0008006" key="4">
    <source>
        <dbReference type="Google" id="ProtNLM"/>
    </source>
</evidence>